<dbReference type="AlphaFoldDB" id="D4BDZ9"/>
<reference evidence="1 2" key="1">
    <citation type="submission" date="2010-02" db="EMBL/GenBank/DDBJ databases">
        <authorList>
            <person name="Weinstock G."/>
            <person name="Sodergren E."/>
            <person name="Clifton S."/>
            <person name="Fulton L."/>
            <person name="Fulton B."/>
            <person name="Courtney L."/>
            <person name="Fronick C."/>
            <person name="Harrison M."/>
            <person name="Strong C."/>
            <person name="Farmer C."/>
            <person name="Delahaunty K."/>
            <person name="Markovic C."/>
            <person name="Hall O."/>
            <person name="Minx P."/>
            <person name="Tomlinson C."/>
            <person name="Mitreva M."/>
            <person name="Nelson J."/>
            <person name="Hou S."/>
            <person name="Wollam A."/>
            <person name="Pepin K.H."/>
            <person name="Johnson M."/>
            <person name="Bhonagiri V."/>
            <person name="Zhang X."/>
            <person name="Suruliraj S."/>
            <person name="Warren W."/>
            <person name="Chinwalla A."/>
            <person name="Mardis E.R."/>
            <person name="Wilson R.K."/>
        </authorList>
    </citation>
    <scope>NUCLEOTIDE SEQUENCE [LARGE SCALE GENOMIC DNA]</scope>
    <source>
        <strain evidence="1 2">ATCC 29220</strain>
    </source>
</reference>
<organism evidence="1 2">
    <name type="scientific">Citrobacter youngae ATCC 29220</name>
    <dbReference type="NCBI Taxonomy" id="500640"/>
    <lineage>
        <taxon>Bacteria</taxon>
        <taxon>Pseudomonadati</taxon>
        <taxon>Pseudomonadota</taxon>
        <taxon>Gammaproteobacteria</taxon>
        <taxon>Enterobacterales</taxon>
        <taxon>Enterobacteriaceae</taxon>
        <taxon>Citrobacter</taxon>
        <taxon>Citrobacter freundii complex</taxon>
    </lineage>
</organism>
<accession>D4BDZ9</accession>
<sequence>MFASSGNKNSVCPVQFQLFNYPQHFRKQQDFMLMALLHSLSKIDPEFSCSLISFHLAPNTQLR</sequence>
<dbReference type="EMBL" id="ABWL02000009">
    <property type="protein sequence ID" value="EFE08198.1"/>
    <property type="molecule type" value="Genomic_DNA"/>
</dbReference>
<gene>
    <name evidence="1" type="ORF">CIT292_08718</name>
</gene>
<protein>
    <submittedName>
        <fullName evidence="1">Uncharacterized protein</fullName>
    </submittedName>
</protein>
<dbReference type="Proteomes" id="UP000003880">
    <property type="component" value="Unassembled WGS sequence"/>
</dbReference>
<evidence type="ECO:0000313" key="2">
    <source>
        <dbReference type="Proteomes" id="UP000003880"/>
    </source>
</evidence>
<name>D4BDZ9_9ENTR</name>
<evidence type="ECO:0000313" key="1">
    <source>
        <dbReference type="EMBL" id="EFE08198.1"/>
    </source>
</evidence>
<comment type="caution">
    <text evidence="1">The sequence shown here is derived from an EMBL/GenBank/DDBJ whole genome shotgun (WGS) entry which is preliminary data.</text>
</comment>
<proteinExistence type="predicted"/>
<dbReference type="HOGENOM" id="CLU_2877701_0_0_6"/>